<evidence type="ECO:0000256" key="5">
    <source>
        <dbReference type="ARBA" id="ARBA00022840"/>
    </source>
</evidence>
<evidence type="ECO:0000259" key="10">
    <source>
        <dbReference type="PROSITE" id="PS50162"/>
    </source>
</evidence>
<dbReference type="PANTHER" id="PTHR32472:SF19">
    <property type="entry name" value="DNA REPAIR-LIKE PROTEINRADA"/>
    <property type="match status" value="1"/>
</dbReference>
<feature type="domain" description="RecA family profile 1" evidence="10">
    <location>
        <begin position="226"/>
        <end position="382"/>
    </location>
</feature>
<sequence length="521" mass="56919">MVKATWKVGLVSVTNDRKRLHLSPLIPPRLNPTRQKRVYAAKPTITFSSRSNTMTTLLRTILIAHKLHLRYPKCIFPPQLSHYSATADSSEADHTDKPTNETPTTSWSRYGNIYARPVIQHSDHSDGDENPSGLRGNDVAEVKKKGKVEAQWVCSDCGHTTGRWWGACPECEVTGTMQKFHVRKLTDKPRGGLPITEDAVCSWLPRRPEELRPVKLEEVNRGFNHDKWRIPLSGSLGNEVSTVLGGGLVPGSLTLVGGDPGIGKSTLLLQISAIIANECSDGETPPVVYVSGEESITQICARADRLGIKSNIYLYSSTDIEDILRKTHGLSPCALVLDSIQTVYLNTVIGSAGGVAQVKECTAALMRFAKTTNISVILIGHVTKSGEIAGPRVLEHIVDIVLYMEGEKYSPYRMLRAVKNRFGSTDELAVLEMSQSGLQVVSNASEMFLTQQLSDSYVLAGLAIAVIMDGRRTFLVEIQALCLAHCPVSSSQSNGIQLNKANIIKCVLIKQAGLRLQDNVG</sequence>
<dbReference type="SMART" id="SM00382">
    <property type="entry name" value="AAA"/>
    <property type="match status" value="1"/>
</dbReference>
<dbReference type="Gene3D" id="3.40.50.300">
    <property type="entry name" value="P-loop containing nucleotide triphosphate hydrolases"/>
    <property type="match status" value="1"/>
</dbReference>
<dbReference type="Pfam" id="PF13481">
    <property type="entry name" value="AAA_25"/>
    <property type="match status" value="1"/>
</dbReference>
<keyword evidence="4" id="KW-0378">Hydrolase</keyword>
<evidence type="ECO:0000256" key="2">
    <source>
        <dbReference type="ARBA" id="ARBA00022741"/>
    </source>
</evidence>
<dbReference type="InterPro" id="IPR041166">
    <property type="entry name" value="Rubredoxin_2"/>
</dbReference>
<evidence type="ECO:0000256" key="6">
    <source>
        <dbReference type="ARBA" id="ARBA00023016"/>
    </source>
</evidence>
<keyword evidence="6" id="KW-0346">Stress response</keyword>
<dbReference type="PANTHER" id="PTHR32472">
    <property type="entry name" value="DNA REPAIR PROTEIN RADA"/>
    <property type="match status" value="1"/>
</dbReference>
<dbReference type="AlphaFoldDB" id="A0AAN9LKD9"/>
<dbReference type="FunFam" id="3.40.50.300:FF:000050">
    <property type="entry name" value="DNA repair protein RadA"/>
    <property type="match status" value="1"/>
</dbReference>
<keyword evidence="2" id="KW-0547">Nucleotide-binding</keyword>
<dbReference type="InterPro" id="IPR027417">
    <property type="entry name" value="P-loop_NTPase"/>
</dbReference>
<keyword evidence="12" id="KW-1185">Reference proteome</keyword>
<accession>A0AAN9LKD9</accession>
<dbReference type="Pfam" id="PF18073">
    <property type="entry name" value="Zn_ribbon_LapB"/>
    <property type="match status" value="1"/>
</dbReference>
<proteinExistence type="predicted"/>
<keyword evidence="7" id="KW-0238">DNA-binding</keyword>
<dbReference type="EMBL" id="JAYMYR010000010">
    <property type="protein sequence ID" value="KAK7335902.1"/>
    <property type="molecule type" value="Genomic_DNA"/>
</dbReference>
<dbReference type="GO" id="GO:0005524">
    <property type="term" value="F:ATP binding"/>
    <property type="evidence" value="ECO:0007669"/>
    <property type="project" value="UniProtKB-KW"/>
</dbReference>
<feature type="region of interest" description="Disordered" evidence="9">
    <location>
        <begin position="86"/>
        <end position="108"/>
    </location>
</feature>
<comment type="caution">
    <text evidence="11">The sequence shown here is derived from an EMBL/GenBank/DDBJ whole genome shotgun (WGS) entry which is preliminary data.</text>
</comment>
<dbReference type="Proteomes" id="UP001374584">
    <property type="component" value="Unassembled WGS sequence"/>
</dbReference>
<dbReference type="GO" id="GO:0046872">
    <property type="term" value="F:metal ion binding"/>
    <property type="evidence" value="ECO:0007669"/>
    <property type="project" value="UniProtKB-KW"/>
</dbReference>
<evidence type="ECO:0000313" key="11">
    <source>
        <dbReference type="EMBL" id="KAK7335902.1"/>
    </source>
</evidence>
<dbReference type="PROSITE" id="PS50162">
    <property type="entry name" value="RECA_2"/>
    <property type="match status" value="1"/>
</dbReference>
<dbReference type="PRINTS" id="PR01874">
    <property type="entry name" value="DNAREPAIRADA"/>
</dbReference>
<dbReference type="InterPro" id="IPR003593">
    <property type="entry name" value="AAA+_ATPase"/>
</dbReference>
<evidence type="ECO:0000256" key="7">
    <source>
        <dbReference type="ARBA" id="ARBA00023125"/>
    </source>
</evidence>
<protein>
    <recommendedName>
        <fullName evidence="10">RecA family profile 1 domain-containing protein</fullName>
    </recommendedName>
</protein>
<keyword evidence="5" id="KW-0067">ATP-binding</keyword>
<keyword evidence="3" id="KW-0227">DNA damage</keyword>
<dbReference type="GO" id="GO:0140664">
    <property type="term" value="F:ATP-dependent DNA damage sensor activity"/>
    <property type="evidence" value="ECO:0007669"/>
    <property type="project" value="InterPro"/>
</dbReference>
<dbReference type="GO" id="GO:0016787">
    <property type="term" value="F:hydrolase activity"/>
    <property type="evidence" value="ECO:0007669"/>
    <property type="project" value="UniProtKB-KW"/>
</dbReference>
<evidence type="ECO:0000313" key="12">
    <source>
        <dbReference type="Proteomes" id="UP001374584"/>
    </source>
</evidence>
<evidence type="ECO:0000256" key="1">
    <source>
        <dbReference type="ARBA" id="ARBA00022723"/>
    </source>
</evidence>
<dbReference type="GO" id="GO:0000725">
    <property type="term" value="P:recombinational repair"/>
    <property type="evidence" value="ECO:0007669"/>
    <property type="project" value="TreeGrafter"/>
</dbReference>
<evidence type="ECO:0000256" key="4">
    <source>
        <dbReference type="ARBA" id="ARBA00022801"/>
    </source>
</evidence>
<dbReference type="InterPro" id="IPR020588">
    <property type="entry name" value="RecA_ATP-bd"/>
</dbReference>
<name>A0AAN9LKD9_PHACN</name>
<keyword evidence="8" id="KW-0234">DNA repair</keyword>
<reference evidence="11 12" key="1">
    <citation type="submission" date="2024-01" db="EMBL/GenBank/DDBJ databases">
        <title>The genomes of 5 underutilized Papilionoideae crops provide insights into root nodulation and disease resistanc.</title>
        <authorList>
            <person name="Jiang F."/>
        </authorList>
    </citation>
    <scope>NUCLEOTIDE SEQUENCE [LARGE SCALE GENOMIC DNA]</scope>
    <source>
        <strain evidence="11">JINMINGXINNONG_FW02</strain>
        <tissue evidence="11">Leaves</tissue>
    </source>
</reference>
<evidence type="ECO:0000256" key="9">
    <source>
        <dbReference type="SAM" id="MobiDB-lite"/>
    </source>
</evidence>
<evidence type="ECO:0000256" key="3">
    <source>
        <dbReference type="ARBA" id="ARBA00022763"/>
    </source>
</evidence>
<dbReference type="CDD" id="cd01121">
    <property type="entry name" value="RadA_SMS_N"/>
    <property type="match status" value="1"/>
</dbReference>
<organism evidence="11 12">
    <name type="scientific">Phaseolus coccineus</name>
    <name type="common">Scarlet runner bean</name>
    <name type="synonym">Phaseolus multiflorus</name>
    <dbReference type="NCBI Taxonomy" id="3886"/>
    <lineage>
        <taxon>Eukaryota</taxon>
        <taxon>Viridiplantae</taxon>
        <taxon>Streptophyta</taxon>
        <taxon>Embryophyta</taxon>
        <taxon>Tracheophyta</taxon>
        <taxon>Spermatophyta</taxon>
        <taxon>Magnoliopsida</taxon>
        <taxon>eudicotyledons</taxon>
        <taxon>Gunneridae</taxon>
        <taxon>Pentapetalae</taxon>
        <taxon>rosids</taxon>
        <taxon>fabids</taxon>
        <taxon>Fabales</taxon>
        <taxon>Fabaceae</taxon>
        <taxon>Papilionoideae</taxon>
        <taxon>50 kb inversion clade</taxon>
        <taxon>NPAAA clade</taxon>
        <taxon>indigoferoid/millettioid clade</taxon>
        <taxon>Phaseoleae</taxon>
        <taxon>Phaseolus</taxon>
    </lineage>
</organism>
<gene>
    <name evidence="11" type="ORF">VNO80_28028</name>
</gene>
<keyword evidence="1" id="KW-0479">Metal-binding</keyword>
<evidence type="ECO:0000256" key="8">
    <source>
        <dbReference type="ARBA" id="ARBA00023204"/>
    </source>
</evidence>
<dbReference type="SUPFAM" id="SSF52540">
    <property type="entry name" value="P-loop containing nucleoside triphosphate hydrolases"/>
    <property type="match status" value="1"/>
</dbReference>
<dbReference type="GO" id="GO:0003677">
    <property type="term" value="F:DNA binding"/>
    <property type="evidence" value="ECO:0007669"/>
    <property type="project" value="UniProtKB-KW"/>
</dbReference>